<dbReference type="AlphaFoldDB" id="S4N3U8"/>
<keyword evidence="2" id="KW-0808">Transferase</keyword>
<reference evidence="2 3" key="1">
    <citation type="submission" date="2013-02" db="EMBL/GenBank/DDBJ databases">
        <title>Draft Genome Sequence of Streptomyces afghaniensis, Which Produces Compounds of the Julimycin B-Complex.</title>
        <authorList>
            <person name="Gruening B.A."/>
            <person name="Praeg A."/>
            <person name="Erxleben A."/>
            <person name="Guenther S."/>
            <person name="Fiedler H.-P."/>
            <person name="Goodfellow M."/>
            <person name="Mueller M."/>
        </authorList>
    </citation>
    <scope>NUCLEOTIDE SEQUENCE [LARGE SCALE GENOMIC DNA]</scope>
    <source>
        <strain evidence="2 3">772</strain>
    </source>
</reference>
<sequence>MLAPNRTTGRPWVPGACSSQSTAATSRRPSSGMSKRSSAVRTSSRSSSSVSRSIRRVPSPAVRRPAATSRLRGLCRELPLPWANSTTARAAGGTVRSPVSVAPPAGTVTVWEFIGGLLSPTSLVLPPAYPHRGGRPASPPVWRDPWDACR</sequence>
<accession>S4N3U8</accession>
<feature type="compositionally biased region" description="Polar residues" evidence="1">
    <location>
        <begin position="17"/>
        <end position="35"/>
    </location>
</feature>
<protein>
    <submittedName>
        <fullName evidence="2">Putative phosphoribosyl transferase</fullName>
    </submittedName>
</protein>
<feature type="region of interest" description="Disordered" evidence="1">
    <location>
        <begin position="1"/>
        <end position="68"/>
    </location>
</feature>
<evidence type="ECO:0000256" key="1">
    <source>
        <dbReference type="SAM" id="MobiDB-lite"/>
    </source>
</evidence>
<dbReference type="EMBL" id="AOPY01001246">
    <property type="protein sequence ID" value="EPJ42512.1"/>
    <property type="molecule type" value="Genomic_DNA"/>
</dbReference>
<name>S4N3U8_9ACTN</name>
<keyword evidence="3" id="KW-1185">Reference proteome</keyword>
<gene>
    <name evidence="2" type="ORF">STAFG_0434</name>
</gene>
<proteinExistence type="predicted"/>
<evidence type="ECO:0000313" key="2">
    <source>
        <dbReference type="EMBL" id="EPJ42512.1"/>
    </source>
</evidence>
<comment type="caution">
    <text evidence="2">The sequence shown here is derived from an EMBL/GenBank/DDBJ whole genome shotgun (WGS) entry which is preliminary data.</text>
</comment>
<dbReference type="PATRIC" id="fig|1283301.3.peg.421"/>
<dbReference type="Proteomes" id="UP000015001">
    <property type="component" value="Unassembled WGS sequence"/>
</dbReference>
<feature type="compositionally biased region" description="Low complexity" evidence="1">
    <location>
        <begin position="36"/>
        <end position="68"/>
    </location>
</feature>
<dbReference type="HOGENOM" id="CLU_1739440_0_0_11"/>
<dbReference type="GO" id="GO:0016740">
    <property type="term" value="F:transferase activity"/>
    <property type="evidence" value="ECO:0007669"/>
    <property type="project" value="UniProtKB-KW"/>
</dbReference>
<organism evidence="2 3">
    <name type="scientific">Streptomyces afghaniensis 772</name>
    <dbReference type="NCBI Taxonomy" id="1283301"/>
    <lineage>
        <taxon>Bacteria</taxon>
        <taxon>Bacillati</taxon>
        <taxon>Actinomycetota</taxon>
        <taxon>Actinomycetes</taxon>
        <taxon>Kitasatosporales</taxon>
        <taxon>Streptomycetaceae</taxon>
        <taxon>Streptomyces</taxon>
    </lineage>
</organism>
<evidence type="ECO:0000313" key="3">
    <source>
        <dbReference type="Proteomes" id="UP000015001"/>
    </source>
</evidence>